<sequence length="278" mass="31507">MNALNQSTPVTLPEGFNYIYDETNSSEIVGLSHPTFSIKTFKGPILSSAATDELTSSIRNLSKIPQASPPEATFTSSLTLKISNLTLHLTSQTYLHHWASTICPYTHPSYNTLIPPLPSYIGRTWSPSPSTLLTPLLPWDWTYTTHYSPPQISTISVTTLPVKILIERLPIIYSSHVIIYDSDLDDSGSSTLTISIRCTSTYVYVRSRNLVRIDNVLVRCFDWRVYYEIGSRIVFKETEFKCIQWEEGFEVKVWDDPVEADGILRGYDGVKNNYELHL</sequence>
<dbReference type="GO" id="GO:0031929">
    <property type="term" value="P:TOR signaling"/>
    <property type="evidence" value="ECO:0007669"/>
    <property type="project" value="TreeGrafter"/>
</dbReference>
<dbReference type="InterPro" id="IPR051330">
    <property type="entry name" value="Phosphatase_reg/MetRdx"/>
</dbReference>
<gene>
    <name evidence="2" type="ORF">TrVE_jg1365</name>
</gene>
<reference evidence="3" key="1">
    <citation type="journal article" date="2023" name="Commun. Biol.">
        <title>Genome analysis of Parmales, the sister group of diatoms, reveals the evolutionary specialization of diatoms from phago-mixotrophs to photoautotrophs.</title>
        <authorList>
            <person name="Ban H."/>
            <person name="Sato S."/>
            <person name="Yoshikawa S."/>
            <person name="Yamada K."/>
            <person name="Nakamura Y."/>
            <person name="Ichinomiya M."/>
            <person name="Sato N."/>
            <person name="Blanc-Mathieu R."/>
            <person name="Endo H."/>
            <person name="Kuwata A."/>
            <person name="Ogata H."/>
        </authorList>
    </citation>
    <scope>NUCLEOTIDE SEQUENCE [LARGE SCALE GENOMIC DNA]</scope>
    <source>
        <strain evidence="3">NIES 3699</strain>
    </source>
</reference>
<dbReference type="PANTHER" id="PTHR21021:SF16">
    <property type="entry name" value="TIP41-LIKE PROTEIN"/>
    <property type="match status" value="1"/>
</dbReference>
<dbReference type="PANTHER" id="PTHR21021">
    <property type="entry name" value="GAF/PUTATIVE CYTOSKELETAL PROTEIN"/>
    <property type="match status" value="1"/>
</dbReference>
<proteinExistence type="inferred from homology"/>
<comment type="caution">
    <text evidence="2">The sequence shown here is derived from an EMBL/GenBank/DDBJ whole genome shotgun (WGS) entry which is preliminary data.</text>
</comment>
<dbReference type="Proteomes" id="UP001165160">
    <property type="component" value="Unassembled WGS sequence"/>
</dbReference>
<organism evidence="2 3">
    <name type="scientific">Triparma verrucosa</name>
    <dbReference type="NCBI Taxonomy" id="1606542"/>
    <lineage>
        <taxon>Eukaryota</taxon>
        <taxon>Sar</taxon>
        <taxon>Stramenopiles</taxon>
        <taxon>Ochrophyta</taxon>
        <taxon>Bolidophyceae</taxon>
        <taxon>Parmales</taxon>
        <taxon>Triparmaceae</taxon>
        <taxon>Triparma</taxon>
    </lineage>
</organism>
<dbReference type="Pfam" id="PF04176">
    <property type="entry name" value="TIP41"/>
    <property type="match status" value="1"/>
</dbReference>
<dbReference type="AlphaFoldDB" id="A0A9W6ZBL3"/>
<dbReference type="GO" id="GO:0005829">
    <property type="term" value="C:cytosol"/>
    <property type="evidence" value="ECO:0007669"/>
    <property type="project" value="TreeGrafter"/>
</dbReference>
<evidence type="ECO:0000313" key="3">
    <source>
        <dbReference type="Proteomes" id="UP001165160"/>
    </source>
</evidence>
<evidence type="ECO:0000256" key="1">
    <source>
        <dbReference type="ARBA" id="ARBA00006658"/>
    </source>
</evidence>
<evidence type="ECO:0000313" key="2">
    <source>
        <dbReference type="EMBL" id="GMH49281.1"/>
    </source>
</evidence>
<dbReference type="InterPro" id="IPR007303">
    <property type="entry name" value="TIP41-like"/>
</dbReference>
<keyword evidence="3" id="KW-1185">Reference proteome</keyword>
<name>A0A9W6ZBL3_9STRA</name>
<dbReference type="EMBL" id="BRXX01000593">
    <property type="protein sequence ID" value="GMH49281.1"/>
    <property type="molecule type" value="Genomic_DNA"/>
</dbReference>
<protein>
    <submittedName>
        <fullName evidence="2">Uncharacterized protein</fullName>
    </submittedName>
</protein>
<comment type="similarity">
    <text evidence="1">Belongs to the TIP41 family.</text>
</comment>
<accession>A0A9W6ZBL3</accession>